<name>A0A9D3YRV4_DREPO</name>
<gene>
    <name evidence="2" type="ORF">DPMN_078778</name>
</gene>
<dbReference type="Proteomes" id="UP000828390">
    <property type="component" value="Unassembled WGS sequence"/>
</dbReference>
<accession>A0A9D3YRV4</accession>
<evidence type="ECO:0000313" key="2">
    <source>
        <dbReference type="EMBL" id="KAH3703734.1"/>
    </source>
</evidence>
<feature type="compositionally biased region" description="Basic residues" evidence="1">
    <location>
        <begin position="55"/>
        <end position="64"/>
    </location>
</feature>
<evidence type="ECO:0000313" key="3">
    <source>
        <dbReference type="Proteomes" id="UP000828390"/>
    </source>
</evidence>
<feature type="region of interest" description="Disordered" evidence="1">
    <location>
        <begin position="1"/>
        <end position="78"/>
    </location>
</feature>
<keyword evidence="3" id="KW-1185">Reference proteome</keyword>
<evidence type="ECO:0000256" key="1">
    <source>
        <dbReference type="SAM" id="MobiDB-lite"/>
    </source>
</evidence>
<organism evidence="2 3">
    <name type="scientific">Dreissena polymorpha</name>
    <name type="common">Zebra mussel</name>
    <name type="synonym">Mytilus polymorpha</name>
    <dbReference type="NCBI Taxonomy" id="45954"/>
    <lineage>
        <taxon>Eukaryota</taxon>
        <taxon>Metazoa</taxon>
        <taxon>Spiralia</taxon>
        <taxon>Lophotrochozoa</taxon>
        <taxon>Mollusca</taxon>
        <taxon>Bivalvia</taxon>
        <taxon>Autobranchia</taxon>
        <taxon>Heteroconchia</taxon>
        <taxon>Euheterodonta</taxon>
        <taxon>Imparidentia</taxon>
        <taxon>Neoheterodontei</taxon>
        <taxon>Myida</taxon>
        <taxon>Dreissenoidea</taxon>
        <taxon>Dreissenidae</taxon>
        <taxon>Dreissena</taxon>
    </lineage>
</organism>
<dbReference type="EMBL" id="JAIWYP010000015">
    <property type="protein sequence ID" value="KAH3703734.1"/>
    <property type="molecule type" value="Genomic_DNA"/>
</dbReference>
<dbReference type="AlphaFoldDB" id="A0A9D3YRV4"/>
<feature type="compositionally biased region" description="Basic and acidic residues" evidence="1">
    <location>
        <begin position="1"/>
        <end position="15"/>
    </location>
</feature>
<reference evidence="2" key="2">
    <citation type="submission" date="2020-11" db="EMBL/GenBank/DDBJ databases">
        <authorList>
            <person name="McCartney M.A."/>
            <person name="Auch B."/>
            <person name="Kono T."/>
            <person name="Mallez S."/>
            <person name="Becker A."/>
            <person name="Gohl D.M."/>
            <person name="Silverstein K.A.T."/>
            <person name="Koren S."/>
            <person name="Bechman K.B."/>
            <person name="Herman A."/>
            <person name="Abrahante J.E."/>
            <person name="Garbe J."/>
        </authorList>
    </citation>
    <scope>NUCLEOTIDE SEQUENCE</scope>
    <source>
        <strain evidence="2">Duluth1</strain>
        <tissue evidence="2">Whole animal</tissue>
    </source>
</reference>
<protein>
    <submittedName>
        <fullName evidence="2">Uncharacterized protein</fullName>
    </submittedName>
</protein>
<sequence length="111" mass="13190">MDDAHSEEFDKHLDLTHSTTVPVKSPRETRKPEEPEEEEEDEDRFRFRGPPPNTKRIRSSKIRRQLSQQTTNEDQRARFPDIEWRRNITEKESFDIGLYVLCKSISVAIFS</sequence>
<proteinExistence type="predicted"/>
<comment type="caution">
    <text evidence="2">The sequence shown here is derived from an EMBL/GenBank/DDBJ whole genome shotgun (WGS) entry which is preliminary data.</text>
</comment>
<reference evidence="2" key="1">
    <citation type="journal article" date="2019" name="bioRxiv">
        <title>The Genome of the Zebra Mussel, Dreissena polymorpha: A Resource for Invasive Species Research.</title>
        <authorList>
            <person name="McCartney M.A."/>
            <person name="Auch B."/>
            <person name="Kono T."/>
            <person name="Mallez S."/>
            <person name="Zhang Y."/>
            <person name="Obille A."/>
            <person name="Becker A."/>
            <person name="Abrahante J.E."/>
            <person name="Garbe J."/>
            <person name="Badalamenti J.P."/>
            <person name="Herman A."/>
            <person name="Mangelson H."/>
            <person name="Liachko I."/>
            <person name="Sullivan S."/>
            <person name="Sone E.D."/>
            <person name="Koren S."/>
            <person name="Silverstein K.A.T."/>
            <person name="Beckman K.B."/>
            <person name="Gohl D.M."/>
        </authorList>
    </citation>
    <scope>NUCLEOTIDE SEQUENCE</scope>
    <source>
        <strain evidence="2">Duluth1</strain>
        <tissue evidence="2">Whole animal</tissue>
    </source>
</reference>